<organism evidence="2">
    <name type="scientific">Sylvanvirus sp</name>
    <dbReference type="NCBI Taxonomy" id="2487774"/>
    <lineage>
        <taxon>Viruses</taxon>
    </lineage>
</organism>
<reference evidence="2" key="1">
    <citation type="submission" date="2018-10" db="EMBL/GenBank/DDBJ databases">
        <title>Hidden diversity of soil giant viruses.</title>
        <authorList>
            <person name="Schulz F."/>
            <person name="Alteio L."/>
            <person name="Goudeau D."/>
            <person name="Ryan E.M."/>
            <person name="Malmstrom R.R."/>
            <person name="Blanchard J."/>
            <person name="Woyke T."/>
        </authorList>
    </citation>
    <scope>NUCLEOTIDE SEQUENCE</scope>
    <source>
        <strain evidence="2">SYV1</strain>
    </source>
</reference>
<proteinExistence type="predicted"/>
<feature type="region of interest" description="Disordered" evidence="1">
    <location>
        <begin position="98"/>
        <end position="124"/>
    </location>
</feature>
<feature type="compositionally biased region" description="Polar residues" evidence="1">
    <location>
        <begin position="71"/>
        <end position="85"/>
    </location>
</feature>
<feature type="region of interest" description="Disordered" evidence="1">
    <location>
        <begin position="1"/>
        <end position="85"/>
    </location>
</feature>
<evidence type="ECO:0000313" key="2">
    <source>
        <dbReference type="EMBL" id="AYV87022.1"/>
    </source>
</evidence>
<gene>
    <name evidence="2" type="ORF">Sylvanvirus19_5</name>
</gene>
<feature type="compositionally biased region" description="Polar residues" evidence="1">
    <location>
        <begin position="316"/>
        <end position="343"/>
    </location>
</feature>
<feature type="region of interest" description="Disordered" evidence="1">
    <location>
        <begin position="308"/>
        <end position="349"/>
    </location>
</feature>
<feature type="compositionally biased region" description="Acidic residues" evidence="1">
    <location>
        <begin position="25"/>
        <end position="38"/>
    </location>
</feature>
<accession>A0A3G5AII6</accession>
<name>A0A3G5AII6_9VIRU</name>
<feature type="compositionally biased region" description="Basic and acidic residues" evidence="1">
    <location>
        <begin position="1"/>
        <end position="13"/>
    </location>
</feature>
<protein>
    <submittedName>
        <fullName evidence="2">Uncharacterized protein</fullName>
    </submittedName>
</protein>
<evidence type="ECO:0000256" key="1">
    <source>
        <dbReference type="SAM" id="MobiDB-lite"/>
    </source>
</evidence>
<sequence>MSEFRPYDDHLGDLEQDPYAQEPSYENEPEDDDYEDISEGMNRMNNSYNSSPSSLHHSSSPLPFSPPYVTHNGQGTQPAINGSGSMLNKSSVYNINPLEKPYYKSPSNEGTSRSSPGQVQASTHPLKSVPLTASWCEKLIVTIGEVAQYSMPPTHPLVRELKDLQDKLKSVQRQMSCFSLEEQNMLIESGFMNKLYVEVKDQLNRDIKLMVGLYKERNNFLRSIQSLSKDNIDKLTVNQKRVYDCIRTMHQVAQGGLSSKSNNENKNNVTPTPTIPIDLLGLSSMTQQPAIGKVNSSITSNIVIDSTNSNNSNNSALSGHFNNPMSSMNMATSTAPTTNTGNIGTPDLL</sequence>
<dbReference type="EMBL" id="MK072525">
    <property type="protein sequence ID" value="AYV87022.1"/>
    <property type="molecule type" value="Genomic_DNA"/>
</dbReference>
<feature type="compositionally biased region" description="Polar residues" evidence="1">
    <location>
        <begin position="105"/>
        <end position="124"/>
    </location>
</feature>
<feature type="compositionally biased region" description="Low complexity" evidence="1">
    <location>
        <begin position="46"/>
        <end position="62"/>
    </location>
</feature>